<dbReference type="Gene3D" id="3.80.10.10">
    <property type="entry name" value="Ribonuclease Inhibitor"/>
    <property type="match status" value="1"/>
</dbReference>
<evidence type="ECO:0000313" key="2">
    <source>
        <dbReference type="Proteomes" id="UP001215280"/>
    </source>
</evidence>
<dbReference type="SUPFAM" id="SSF52047">
    <property type="entry name" value="RNI-like"/>
    <property type="match status" value="1"/>
</dbReference>
<sequence>MDLVHPMPDTSHPLVLPALRRLILGRCSNVNVDGDDEILNCLTCPNLWTLHLPMEYVGDVDLVGFLQQSSPALQDLKIGGCGHLRFSGLEECLLLVPALAQLELWGPTDQFAEEIFSAIADSSPTHILPNLCSLIIHLDGDVTISPYFWTTLLRALSGRCSQLTYFKMVRQRSWASDPEPDVYTAFPEPNVYTAFRQLAADGMEIHVGTEERSIISA</sequence>
<comment type="caution">
    <text evidence="1">The sequence shown here is derived from an EMBL/GenBank/DDBJ whole genome shotgun (WGS) entry which is preliminary data.</text>
</comment>
<dbReference type="AlphaFoldDB" id="A0AAD7ITG2"/>
<evidence type="ECO:0000313" key="1">
    <source>
        <dbReference type="EMBL" id="KAJ7748742.1"/>
    </source>
</evidence>
<dbReference type="InterPro" id="IPR032675">
    <property type="entry name" value="LRR_dom_sf"/>
</dbReference>
<gene>
    <name evidence="1" type="ORF">DFH07DRAFT_829658</name>
</gene>
<proteinExistence type="predicted"/>
<keyword evidence="2" id="KW-1185">Reference proteome</keyword>
<name>A0AAD7ITG2_9AGAR</name>
<dbReference type="Proteomes" id="UP001215280">
    <property type="component" value="Unassembled WGS sequence"/>
</dbReference>
<organism evidence="1 2">
    <name type="scientific">Mycena maculata</name>
    <dbReference type="NCBI Taxonomy" id="230809"/>
    <lineage>
        <taxon>Eukaryota</taxon>
        <taxon>Fungi</taxon>
        <taxon>Dikarya</taxon>
        <taxon>Basidiomycota</taxon>
        <taxon>Agaricomycotina</taxon>
        <taxon>Agaricomycetes</taxon>
        <taxon>Agaricomycetidae</taxon>
        <taxon>Agaricales</taxon>
        <taxon>Marasmiineae</taxon>
        <taxon>Mycenaceae</taxon>
        <taxon>Mycena</taxon>
    </lineage>
</organism>
<accession>A0AAD7ITG2</accession>
<reference evidence="1" key="1">
    <citation type="submission" date="2023-03" db="EMBL/GenBank/DDBJ databases">
        <title>Massive genome expansion in bonnet fungi (Mycena s.s.) driven by repeated elements and novel gene families across ecological guilds.</title>
        <authorList>
            <consortium name="Lawrence Berkeley National Laboratory"/>
            <person name="Harder C.B."/>
            <person name="Miyauchi S."/>
            <person name="Viragh M."/>
            <person name="Kuo A."/>
            <person name="Thoen E."/>
            <person name="Andreopoulos B."/>
            <person name="Lu D."/>
            <person name="Skrede I."/>
            <person name="Drula E."/>
            <person name="Henrissat B."/>
            <person name="Morin E."/>
            <person name="Kohler A."/>
            <person name="Barry K."/>
            <person name="LaButti K."/>
            <person name="Morin E."/>
            <person name="Salamov A."/>
            <person name="Lipzen A."/>
            <person name="Mereny Z."/>
            <person name="Hegedus B."/>
            <person name="Baldrian P."/>
            <person name="Stursova M."/>
            <person name="Weitz H."/>
            <person name="Taylor A."/>
            <person name="Grigoriev I.V."/>
            <person name="Nagy L.G."/>
            <person name="Martin F."/>
            <person name="Kauserud H."/>
        </authorList>
    </citation>
    <scope>NUCLEOTIDE SEQUENCE</scope>
    <source>
        <strain evidence="1">CBHHK188m</strain>
    </source>
</reference>
<dbReference type="EMBL" id="JARJLG010000088">
    <property type="protein sequence ID" value="KAJ7748742.1"/>
    <property type="molecule type" value="Genomic_DNA"/>
</dbReference>
<protein>
    <submittedName>
        <fullName evidence="1">Uncharacterized protein</fullName>
    </submittedName>
</protein>